<keyword evidence="1" id="KW-0547">Nucleotide-binding</keyword>
<dbReference type="RefSeq" id="WP_309309708.1">
    <property type="nucleotide sequence ID" value="NZ_CP133592.1"/>
</dbReference>
<dbReference type="PROSITE" id="PS51146">
    <property type="entry name" value="KAIC"/>
    <property type="match status" value="1"/>
</dbReference>
<evidence type="ECO:0000259" key="4">
    <source>
        <dbReference type="PROSITE" id="PS51146"/>
    </source>
</evidence>
<dbReference type="SMART" id="SM00382">
    <property type="entry name" value="AAA"/>
    <property type="match status" value="1"/>
</dbReference>
<dbReference type="PANTHER" id="PTHR43637">
    <property type="entry name" value="UPF0273 PROTEIN TM_0370"/>
    <property type="match status" value="1"/>
</dbReference>
<feature type="domain" description="RecA family profile 1" evidence="3">
    <location>
        <begin position="1"/>
        <end position="171"/>
    </location>
</feature>
<dbReference type="GO" id="GO:0140664">
    <property type="term" value="F:ATP-dependent DNA damage sensor activity"/>
    <property type="evidence" value="ECO:0007669"/>
    <property type="project" value="InterPro"/>
</dbReference>
<dbReference type="InterPro" id="IPR014774">
    <property type="entry name" value="KaiC-like_dom"/>
</dbReference>
<reference evidence="5 6" key="1">
    <citation type="submission" date="2023-08" db="EMBL/GenBank/DDBJ databases">
        <title>Methanolobus mangrovi sp. nov. and Methanolobus sediminis sp. nov, two novel methylotrophic methanogens isolated from mangrove sediments in China.</title>
        <authorList>
            <person name="Zhou J."/>
        </authorList>
    </citation>
    <scope>NUCLEOTIDE SEQUENCE [LARGE SCALE GENOMIC DNA]</scope>
    <source>
        <strain evidence="5 6">FTZ6</strain>
    </source>
</reference>
<dbReference type="Pfam" id="PF06745">
    <property type="entry name" value="ATPase"/>
    <property type="match status" value="1"/>
</dbReference>
<dbReference type="Gene3D" id="3.40.50.300">
    <property type="entry name" value="P-loop containing nucleotide triphosphate hydrolases"/>
    <property type="match status" value="1"/>
</dbReference>
<protein>
    <submittedName>
        <fullName evidence="5">ATPase domain-containing protein</fullName>
    </submittedName>
</protein>
<dbReference type="GO" id="GO:0006281">
    <property type="term" value="P:DNA repair"/>
    <property type="evidence" value="ECO:0007669"/>
    <property type="project" value="InterPro"/>
</dbReference>
<feature type="domain" description="KaiC" evidence="4">
    <location>
        <begin position="2"/>
        <end position="235"/>
    </location>
</feature>
<accession>A0AA51YHX0</accession>
<dbReference type="PANTHER" id="PTHR43637:SF2">
    <property type="entry name" value="PROTEIN GVPD 1"/>
    <property type="match status" value="1"/>
</dbReference>
<dbReference type="GO" id="GO:0003677">
    <property type="term" value="F:DNA binding"/>
    <property type="evidence" value="ECO:0007669"/>
    <property type="project" value="InterPro"/>
</dbReference>
<keyword evidence="2" id="KW-0067">ATP-binding</keyword>
<evidence type="ECO:0000313" key="5">
    <source>
        <dbReference type="EMBL" id="WMW23890.1"/>
    </source>
</evidence>
<dbReference type="AlphaFoldDB" id="A0AA51YHX0"/>
<dbReference type="InterPro" id="IPR027417">
    <property type="entry name" value="P-loop_NTPase"/>
</dbReference>
<dbReference type="InterPro" id="IPR010624">
    <property type="entry name" value="KaiC_dom"/>
</dbReference>
<dbReference type="Proteomes" id="UP001182908">
    <property type="component" value="Chromosome"/>
</dbReference>
<dbReference type="InterPro" id="IPR003593">
    <property type="entry name" value="AAA+_ATPase"/>
</dbReference>
<dbReference type="GeneID" id="84232490"/>
<dbReference type="KEGG" id="mseb:RE474_07195"/>
<dbReference type="PRINTS" id="PR01874">
    <property type="entry name" value="DNAREPAIRADA"/>
</dbReference>
<dbReference type="SUPFAM" id="SSF52540">
    <property type="entry name" value="P-loop containing nucleoside triphosphate hydrolases"/>
    <property type="match status" value="1"/>
</dbReference>
<evidence type="ECO:0000256" key="1">
    <source>
        <dbReference type="ARBA" id="ARBA00022741"/>
    </source>
</evidence>
<dbReference type="EMBL" id="CP133592">
    <property type="protein sequence ID" value="WMW23890.1"/>
    <property type="molecule type" value="Genomic_DNA"/>
</dbReference>
<evidence type="ECO:0000256" key="2">
    <source>
        <dbReference type="ARBA" id="ARBA00022840"/>
    </source>
</evidence>
<gene>
    <name evidence="5" type="ORF">RE474_07195</name>
</gene>
<dbReference type="InterPro" id="IPR020588">
    <property type="entry name" value="RecA_ATP-bd"/>
</dbReference>
<name>A0AA51YHX0_9EURY</name>
<dbReference type="PROSITE" id="PS50162">
    <property type="entry name" value="RECA_2"/>
    <property type="match status" value="1"/>
</dbReference>
<evidence type="ECO:0000313" key="6">
    <source>
        <dbReference type="Proteomes" id="UP001182908"/>
    </source>
</evidence>
<organism evidence="5 6">
    <name type="scientific">Methanolobus sediminis</name>
    <dbReference type="NCBI Taxonomy" id="3072978"/>
    <lineage>
        <taxon>Archaea</taxon>
        <taxon>Methanobacteriati</taxon>
        <taxon>Methanobacteriota</taxon>
        <taxon>Stenosarchaea group</taxon>
        <taxon>Methanomicrobia</taxon>
        <taxon>Methanosarcinales</taxon>
        <taxon>Methanosarcinaceae</taxon>
        <taxon>Methanolobus</taxon>
    </lineage>
</organism>
<evidence type="ECO:0000259" key="3">
    <source>
        <dbReference type="PROSITE" id="PS50162"/>
    </source>
</evidence>
<proteinExistence type="predicted"/>
<keyword evidence="6" id="KW-1185">Reference proteome</keyword>
<sequence>MARLSTGIMELNKKLQGGIPEGECILIAGEPGTGKTIMGMQFLYNACKEGKKCALIATEETPEKIMIHAKALGFDLEPFVENNQLSMIRFLEMRAYDVDEEYNSNYMQIDDISNLIHMMQDDIDVIVLDNLGTFSIGVDLKEFRDKVDMLAYLLSKQKRTSIITIDATAHELTHKIAEYSTYGTIRLMVKENPYTGKMERFMYIPKMRGTKLSMELIGYDITEEGIKLSPPKTNK</sequence>
<dbReference type="GO" id="GO:0005524">
    <property type="term" value="F:ATP binding"/>
    <property type="evidence" value="ECO:0007669"/>
    <property type="project" value="UniProtKB-KW"/>
</dbReference>